<dbReference type="InterPro" id="IPR050188">
    <property type="entry name" value="RluA_PseudoU_synthase"/>
</dbReference>
<dbReference type="STRING" id="89059.LAC1533_1563"/>
<dbReference type="GO" id="GO:0140098">
    <property type="term" value="F:catalytic activity, acting on RNA"/>
    <property type="evidence" value="ECO:0007669"/>
    <property type="project" value="UniProtKB-ARBA"/>
</dbReference>
<sequence>MKFEWQYLGDSEIRLKSFLKQQHVSRRLLAKIRHEGGEILVDNVSGRTIDKIHSKQVVTLLLPPEHGRKTELVPSYVPLDIIYEDRDLLIINKPAHLTSVPSKLYLNDSLVNRVCGYYEVRNYRGLIPHIVSRLDRDTSGLVLFAKHRYAHALLDIQMQQRKISKQYVALVEGQLAQSDEFDVHAAIGRDPQSLFKRQVVTDGQQALTHIKCLQSSAAGSLLLVQPKTGRTHQIRVHCASIGHPLLGDTMYGGHFKGGLYRQALHCYRLTFKHPLTGKIMTFTAPLKKDMSEYMKNL</sequence>
<feature type="domain" description="Pseudouridine synthase RsuA/RluA-like" evidence="5">
    <location>
        <begin position="87"/>
        <end position="240"/>
    </location>
</feature>
<evidence type="ECO:0000313" key="9">
    <source>
        <dbReference type="Proteomes" id="UP000190935"/>
    </source>
</evidence>
<evidence type="ECO:0000256" key="3">
    <source>
        <dbReference type="PIRSR" id="PIRSR606225-1"/>
    </source>
</evidence>
<reference evidence="9" key="3">
    <citation type="submission" date="2016-11" db="EMBL/GenBank/DDBJ databases">
        <authorList>
            <person name="Papadimitriou K."/>
        </authorList>
    </citation>
    <scope>NUCLEOTIDE SEQUENCE [LARGE SCALE GENOMIC DNA]</scope>
    <source>
        <strain evidence="9">ACA-DC 1533</strain>
    </source>
</reference>
<evidence type="ECO:0000256" key="1">
    <source>
        <dbReference type="ARBA" id="ARBA00000073"/>
    </source>
</evidence>
<evidence type="ECO:0000256" key="2">
    <source>
        <dbReference type="ARBA" id="ARBA00010876"/>
    </source>
</evidence>
<protein>
    <recommendedName>
        <fullName evidence="4">Pseudouridine synthase</fullName>
        <ecNumber evidence="4">5.4.99.-</ecNumber>
    </recommendedName>
</protein>
<dbReference type="EC" id="5.4.99.-" evidence="4"/>
<comment type="function">
    <text evidence="4">Responsible for synthesis of pseudouridine from uracil.</text>
</comment>
<dbReference type="NCBIfam" id="TIGR00005">
    <property type="entry name" value="rluA_subfam"/>
    <property type="match status" value="1"/>
</dbReference>
<dbReference type="EMBL" id="JQBK01000050">
    <property type="protein sequence ID" value="KRN82513.1"/>
    <property type="molecule type" value="Genomic_DNA"/>
</dbReference>
<evidence type="ECO:0000259" key="5">
    <source>
        <dbReference type="Pfam" id="PF00849"/>
    </source>
</evidence>
<dbReference type="InterPro" id="IPR020103">
    <property type="entry name" value="PsdUridine_synth_cat_dom_sf"/>
</dbReference>
<evidence type="ECO:0000313" key="7">
    <source>
        <dbReference type="EMBL" id="SFV40983.1"/>
    </source>
</evidence>
<dbReference type="PANTHER" id="PTHR21600:SF35">
    <property type="entry name" value="PSEUDOURIDINE SYNTHASE"/>
    <property type="match status" value="1"/>
</dbReference>
<dbReference type="AlphaFoldDB" id="A0A0R2JZ25"/>
<dbReference type="InterPro" id="IPR006145">
    <property type="entry name" value="PsdUridine_synth_RsuA/RluA"/>
</dbReference>
<dbReference type="PATRIC" id="fig|89059.3.peg.1722"/>
<reference evidence="7" key="2">
    <citation type="submission" date="2016-11" db="EMBL/GenBank/DDBJ databases">
        <authorList>
            <person name="Jaros S."/>
            <person name="Januszkiewicz K."/>
            <person name="Wedrychowicz H."/>
        </authorList>
    </citation>
    <scope>NUCLEOTIDE SEQUENCE [LARGE SCALE GENOMIC DNA]</scope>
    <source>
        <strain evidence="7">ACA-DC 1533</strain>
    </source>
</reference>
<dbReference type="Pfam" id="PF00849">
    <property type="entry name" value="PseudoU_synth_2"/>
    <property type="match status" value="1"/>
</dbReference>
<dbReference type="GO" id="GO:0009982">
    <property type="term" value="F:pseudouridine synthase activity"/>
    <property type="evidence" value="ECO:0007669"/>
    <property type="project" value="InterPro"/>
</dbReference>
<proteinExistence type="inferred from homology"/>
<accession>A0A0R2JZ25</accession>
<evidence type="ECO:0000313" key="8">
    <source>
        <dbReference type="Proteomes" id="UP000051491"/>
    </source>
</evidence>
<dbReference type="SUPFAM" id="SSF55120">
    <property type="entry name" value="Pseudouridine synthase"/>
    <property type="match status" value="1"/>
</dbReference>
<dbReference type="CDD" id="cd02869">
    <property type="entry name" value="PseudoU_synth_RluA_like"/>
    <property type="match status" value="1"/>
</dbReference>
<dbReference type="KEGG" id="laca:LAC1533_1563"/>
<dbReference type="PANTHER" id="PTHR21600">
    <property type="entry name" value="MITOCHONDRIAL RNA PSEUDOURIDINE SYNTHASE"/>
    <property type="match status" value="1"/>
</dbReference>
<comment type="catalytic activity">
    <reaction evidence="1 4">
        <text>a uridine in RNA = a pseudouridine in RNA</text>
        <dbReference type="Rhea" id="RHEA:48348"/>
        <dbReference type="Rhea" id="RHEA-COMP:12068"/>
        <dbReference type="Rhea" id="RHEA-COMP:12069"/>
        <dbReference type="ChEBI" id="CHEBI:65314"/>
        <dbReference type="ChEBI" id="CHEBI:65315"/>
    </reaction>
</comment>
<comment type="similarity">
    <text evidence="2 4">Belongs to the pseudouridine synthase RluA family.</text>
</comment>
<dbReference type="Proteomes" id="UP000190935">
    <property type="component" value="Chromosome I"/>
</dbReference>
<dbReference type="InterPro" id="IPR006225">
    <property type="entry name" value="PsdUridine_synth_RluC/D"/>
</dbReference>
<dbReference type="GeneID" id="95349655"/>
<evidence type="ECO:0000313" key="6">
    <source>
        <dbReference type="EMBL" id="KRN82513.1"/>
    </source>
</evidence>
<keyword evidence="4" id="KW-0413">Isomerase</keyword>
<reference evidence="6 8" key="1">
    <citation type="journal article" date="2015" name="Genome Announc.">
        <title>Expanding the biotechnology potential of lactobacilli through comparative genomics of 213 strains and associated genera.</title>
        <authorList>
            <person name="Sun Z."/>
            <person name="Harris H.M."/>
            <person name="McCann A."/>
            <person name="Guo C."/>
            <person name="Argimon S."/>
            <person name="Zhang W."/>
            <person name="Yang X."/>
            <person name="Jeffery I.B."/>
            <person name="Cooney J.C."/>
            <person name="Kagawa T.F."/>
            <person name="Liu W."/>
            <person name="Song Y."/>
            <person name="Salvetti E."/>
            <person name="Wrobel A."/>
            <person name="Rasinkangas P."/>
            <person name="Parkhill J."/>
            <person name="Rea M.C."/>
            <person name="O'Sullivan O."/>
            <person name="Ritari J."/>
            <person name="Douillard F.P."/>
            <person name="Paul Ross R."/>
            <person name="Yang R."/>
            <person name="Briner A.E."/>
            <person name="Felis G.E."/>
            <person name="de Vos W.M."/>
            <person name="Barrangou R."/>
            <person name="Klaenhammer T.R."/>
            <person name="Caufield P.W."/>
            <person name="Cui Y."/>
            <person name="Zhang H."/>
            <person name="O'Toole P.W."/>
        </authorList>
    </citation>
    <scope>NUCLEOTIDE SEQUENCE [LARGE SCALE GENOMIC DNA]</scope>
    <source>
        <strain evidence="6 8">DSM 15353</strain>
    </source>
</reference>
<feature type="active site" evidence="3">
    <location>
        <position position="135"/>
    </location>
</feature>
<gene>
    <name evidence="6" type="ORF">IV43_GL001614</name>
    <name evidence="7" type="ORF">LAC1533_1563</name>
</gene>
<dbReference type="Proteomes" id="UP000051491">
    <property type="component" value="Unassembled WGS sequence"/>
</dbReference>
<organism evidence="6 8">
    <name type="scientific">Ligilactobacillus acidipiscis</name>
    <dbReference type="NCBI Taxonomy" id="89059"/>
    <lineage>
        <taxon>Bacteria</taxon>
        <taxon>Bacillati</taxon>
        <taxon>Bacillota</taxon>
        <taxon>Bacilli</taxon>
        <taxon>Lactobacillales</taxon>
        <taxon>Lactobacillaceae</taxon>
        <taxon>Ligilactobacillus</taxon>
    </lineage>
</organism>
<evidence type="ECO:0000256" key="4">
    <source>
        <dbReference type="RuleBase" id="RU362028"/>
    </source>
</evidence>
<dbReference type="GO" id="GO:0000455">
    <property type="term" value="P:enzyme-directed rRNA pseudouridine synthesis"/>
    <property type="evidence" value="ECO:0007669"/>
    <property type="project" value="TreeGrafter"/>
</dbReference>
<dbReference type="EMBL" id="LT630287">
    <property type="protein sequence ID" value="SFV40983.1"/>
    <property type="molecule type" value="Genomic_DNA"/>
</dbReference>
<dbReference type="OrthoDB" id="9807829at2"/>
<dbReference type="GO" id="GO:0003723">
    <property type="term" value="F:RNA binding"/>
    <property type="evidence" value="ECO:0007669"/>
    <property type="project" value="InterPro"/>
</dbReference>
<name>A0A0R2JZ25_9LACO</name>
<dbReference type="Gene3D" id="3.30.2350.10">
    <property type="entry name" value="Pseudouridine synthase"/>
    <property type="match status" value="1"/>
</dbReference>
<dbReference type="RefSeq" id="WP_010498948.1">
    <property type="nucleotide sequence ID" value="NZ_JQBK01000050.1"/>
</dbReference>